<feature type="region of interest" description="Disordered" evidence="7">
    <location>
        <begin position="248"/>
        <end position="267"/>
    </location>
</feature>
<dbReference type="Proteomes" id="UP000588112">
    <property type="component" value="Unassembled WGS sequence"/>
</dbReference>
<sequence length="267" mass="27845">MSTDKLAHHLHLRAGDVGRYALLPSNPDHVAAIAALLDDAEFVARNREFETWRGTVAGEPVVVTSTGVGGPSTALAVEELAALGVGTMLRVGVSGSMRSDTVNGELAVLTGAIRDEGTTRQYLPVEFPAIASIDVVLALRGAAARAGVPYRCGTAHTKDSYYGEMEPERMPLAAHLTERFETWRRGGAICSEMETAAVFVVGAVLGVRAGSVVMMWSQEAMATGAAPSTDPLFATAVDAIRALVAADTGDSRDTADAEPAARPVLGV</sequence>
<keyword evidence="4 9" id="KW-0328">Glycosyltransferase</keyword>
<dbReference type="Pfam" id="PF01048">
    <property type="entry name" value="PNP_UDP_1"/>
    <property type="match status" value="1"/>
</dbReference>
<comment type="similarity">
    <text evidence="1">Belongs to the PNP/UDP phosphorylase family.</text>
</comment>
<evidence type="ECO:0000313" key="10">
    <source>
        <dbReference type="Proteomes" id="UP000588112"/>
    </source>
</evidence>
<comment type="caution">
    <text evidence="9">The sequence shown here is derived from an EMBL/GenBank/DDBJ whole genome shotgun (WGS) entry which is preliminary data.</text>
</comment>
<dbReference type="PANTHER" id="PTHR43691:SF11">
    <property type="entry name" value="FI09636P-RELATED"/>
    <property type="match status" value="1"/>
</dbReference>
<feature type="domain" description="Nucleoside phosphorylase" evidence="8">
    <location>
        <begin position="20"/>
        <end position="229"/>
    </location>
</feature>
<proteinExistence type="inferred from homology"/>
<evidence type="ECO:0000256" key="6">
    <source>
        <dbReference type="ARBA" id="ARBA00048447"/>
    </source>
</evidence>
<dbReference type="PROSITE" id="PS01232">
    <property type="entry name" value="PNP_UDP_1"/>
    <property type="match status" value="1"/>
</dbReference>
<comment type="catalytic activity">
    <reaction evidence="6">
        <text>uridine + phosphate = alpha-D-ribose 1-phosphate + uracil</text>
        <dbReference type="Rhea" id="RHEA:24388"/>
        <dbReference type="ChEBI" id="CHEBI:16704"/>
        <dbReference type="ChEBI" id="CHEBI:17568"/>
        <dbReference type="ChEBI" id="CHEBI:43474"/>
        <dbReference type="ChEBI" id="CHEBI:57720"/>
        <dbReference type="EC" id="2.4.2.3"/>
    </reaction>
</comment>
<dbReference type="GO" id="GO:0004850">
    <property type="term" value="F:uridine phosphorylase activity"/>
    <property type="evidence" value="ECO:0007669"/>
    <property type="project" value="UniProtKB-EC"/>
</dbReference>
<evidence type="ECO:0000256" key="1">
    <source>
        <dbReference type="ARBA" id="ARBA00010456"/>
    </source>
</evidence>
<evidence type="ECO:0000256" key="2">
    <source>
        <dbReference type="ARBA" id="ARBA00011888"/>
    </source>
</evidence>
<dbReference type="InterPro" id="IPR018016">
    <property type="entry name" value="Nucleoside_phosphorylase_CS"/>
</dbReference>
<evidence type="ECO:0000313" key="9">
    <source>
        <dbReference type="EMBL" id="MBB5626079.1"/>
    </source>
</evidence>
<evidence type="ECO:0000256" key="5">
    <source>
        <dbReference type="ARBA" id="ARBA00022679"/>
    </source>
</evidence>
<accession>A0A7W9DPI6</accession>
<dbReference type="AlphaFoldDB" id="A0A7W9DPI6"/>
<dbReference type="InterPro" id="IPR035994">
    <property type="entry name" value="Nucleoside_phosphorylase_sf"/>
</dbReference>
<dbReference type="EMBL" id="JACHBR010000001">
    <property type="protein sequence ID" value="MBB5626079.1"/>
    <property type="molecule type" value="Genomic_DNA"/>
</dbReference>
<evidence type="ECO:0000259" key="8">
    <source>
        <dbReference type="Pfam" id="PF01048"/>
    </source>
</evidence>
<evidence type="ECO:0000256" key="3">
    <source>
        <dbReference type="ARBA" id="ARBA00021980"/>
    </source>
</evidence>
<dbReference type="GO" id="GO:0009164">
    <property type="term" value="P:nucleoside catabolic process"/>
    <property type="evidence" value="ECO:0007669"/>
    <property type="project" value="UniProtKB-ARBA"/>
</dbReference>
<reference evidence="9 10" key="1">
    <citation type="submission" date="2020-08" db="EMBL/GenBank/DDBJ databases">
        <title>Sequencing the genomes of 1000 actinobacteria strains.</title>
        <authorList>
            <person name="Klenk H.-P."/>
        </authorList>
    </citation>
    <scope>NUCLEOTIDE SEQUENCE [LARGE SCALE GENOMIC DNA]</scope>
    <source>
        <strain evidence="9 10">DSM 45790</strain>
    </source>
</reference>
<dbReference type="EC" id="2.4.2.3" evidence="2"/>
<keyword evidence="5 9" id="KW-0808">Transferase</keyword>
<dbReference type="SUPFAM" id="SSF53167">
    <property type="entry name" value="Purine and uridine phosphorylases"/>
    <property type="match status" value="1"/>
</dbReference>
<evidence type="ECO:0000256" key="7">
    <source>
        <dbReference type="SAM" id="MobiDB-lite"/>
    </source>
</evidence>
<dbReference type="CDD" id="cd17767">
    <property type="entry name" value="UP_EcUdp-like"/>
    <property type="match status" value="1"/>
</dbReference>
<evidence type="ECO:0000256" key="4">
    <source>
        <dbReference type="ARBA" id="ARBA00022676"/>
    </source>
</evidence>
<dbReference type="RefSeq" id="WP_184609778.1">
    <property type="nucleotide sequence ID" value="NZ_BOOS01000037.1"/>
</dbReference>
<protein>
    <recommendedName>
        <fullName evidence="3">Uridine phosphorylase</fullName>
        <ecNumber evidence="2">2.4.2.3</ecNumber>
    </recommendedName>
</protein>
<organism evidence="9 10">
    <name type="scientific">Sphaerisporangium krabiense</name>
    <dbReference type="NCBI Taxonomy" id="763782"/>
    <lineage>
        <taxon>Bacteria</taxon>
        <taxon>Bacillati</taxon>
        <taxon>Actinomycetota</taxon>
        <taxon>Actinomycetes</taxon>
        <taxon>Streptosporangiales</taxon>
        <taxon>Streptosporangiaceae</taxon>
        <taxon>Sphaerisporangium</taxon>
    </lineage>
</organism>
<name>A0A7W9DPI6_9ACTN</name>
<dbReference type="PANTHER" id="PTHR43691">
    <property type="entry name" value="URIDINE PHOSPHORYLASE"/>
    <property type="match status" value="1"/>
</dbReference>
<keyword evidence="10" id="KW-1185">Reference proteome</keyword>
<dbReference type="InterPro" id="IPR000845">
    <property type="entry name" value="Nucleoside_phosphorylase_d"/>
</dbReference>
<dbReference type="Gene3D" id="3.40.50.1580">
    <property type="entry name" value="Nucleoside phosphorylase domain"/>
    <property type="match status" value="1"/>
</dbReference>
<gene>
    <name evidence="9" type="ORF">BJ981_001778</name>
</gene>
<dbReference type="GO" id="GO:0005829">
    <property type="term" value="C:cytosol"/>
    <property type="evidence" value="ECO:0007669"/>
    <property type="project" value="TreeGrafter"/>
</dbReference>